<sequence>MPSSSHRPPTQPPRRIGSGLEHPALSSPTMFTVRGKTAHLAWCRTNESPADVTFLHGFSDSAQCWEPLLANLPDIQALAIDARGHGNSALPPGPVNYPQLRDDAALVLSDQPREGGIVVVGHSMGAMTAAYLTAARPDLVRAVVLEDPPPGGGPAAEPDEPVSMPPWLADLRALDLPSRIARGRADNPDWPEDELEPWATSKAQVDPHLFDQPFLKANPLTDLLTAITCPVLLIHGDTERGSLISDDYAKRCAEAAAGEFRSVHLPDAGHSVHRDNRPQYLAELTTFLNHHR</sequence>
<dbReference type="PANTHER" id="PTHR43194:SF2">
    <property type="entry name" value="PEROXISOMAL MEMBRANE PROTEIN LPX1"/>
    <property type="match status" value="1"/>
</dbReference>
<evidence type="ECO:0000313" key="4">
    <source>
        <dbReference type="Proteomes" id="UP000305836"/>
    </source>
</evidence>
<dbReference type="SUPFAM" id="SSF53474">
    <property type="entry name" value="alpha/beta-Hydrolases"/>
    <property type="match status" value="1"/>
</dbReference>
<dbReference type="Proteomes" id="UP000305836">
    <property type="component" value="Unassembled WGS sequence"/>
</dbReference>
<dbReference type="EMBL" id="SZPZ01000002">
    <property type="protein sequence ID" value="TKK80151.1"/>
    <property type="molecule type" value="Genomic_DNA"/>
</dbReference>
<protein>
    <submittedName>
        <fullName evidence="3">Alpha/beta hydrolase</fullName>
    </submittedName>
</protein>
<feature type="region of interest" description="Disordered" evidence="1">
    <location>
        <begin position="1"/>
        <end position="26"/>
    </location>
</feature>
<dbReference type="PANTHER" id="PTHR43194">
    <property type="entry name" value="HYDROLASE ALPHA/BETA FOLD FAMILY"/>
    <property type="match status" value="1"/>
</dbReference>
<dbReference type="InterPro" id="IPR029058">
    <property type="entry name" value="AB_hydrolase_fold"/>
</dbReference>
<evidence type="ECO:0000256" key="1">
    <source>
        <dbReference type="SAM" id="MobiDB-lite"/>
    </source>
</evidence>
<comment type="caution">
    <text evidence="3">The sequence shown here is derived from an EMBL/GenBank/DDBJ whole genome shotgun (WGS) entry which is preliminary data.</text>
</comment>
<name>A0A4U3LVK8_9ACTN</name>
<dbReference type="Gene3D" id="3.40.50.1820">
    <property type="entry name" value="alpha/beta hydrolase"/>
    <property type="match status" value="1"/>
</dbReference>
<organism evidence="3 4">
    <name type="scientific">Kribbella jiaozuonensis</name>
    <dbReference type="NCBI Taxonomy" id="2575441"/>
    <lineage>
        <taxon>Bacteria</taxon>
        <taxon>Bacillati</taxon>
        <taxon>Actinomycetota</taxon>
        <taxon>Actinomycetes</taxon>
        <taxon>Propionibacteriales</taxon>
        <taxon>Kribbellaceae</taxon>
        <taxon>Kribbella</taxon>
    </lineage>
</organism>
<feature type="domain" description="AB hydrolase-1" evidence="2">
    <location>
        <begin position="54"/>
        <end position="283"/>
    </location>
</feature>
<evidence type="ECO:0000259" key="2">
    <source>
        <dbReference type="Pfam" id="PF12697"/>
    </source>
</evidence>
<dbReference type="GO" id="GO:0016787">
    <property type="term" value="F:hydrolase activity"/>
    <property type="evidence" value="ECO:0007669"/>
    <property type="project" value="UniProtKB-KW"/>
</dbReference>
<dbReference type="OrthoDB" id="8444301at2"/>
<accession>A0A4U3LVK8</accession>
<keyword evidence="3" id="KW-0378">Hydrolase</keyword>
<keyword evidence="4" id="KW-1185">Reference proteome</keyword>
<proteinExistence type="predicted"/>
<reference evidence="3 4" key="1">
    <citation type="submission" date="2019-04" db="EMBL/GenBank/DDBJ databases">
        <title>Kribbella sp. NEAU-THZ 27 nov., a novel actinomycete isolated from soil.</title>
        <authorList>
            <person name="Duan L."/>
        </authorList>
    </citation>
    <scope>NUCLEOTIDE SEQUENCE [LARGE SCALE GENOMIC DNA]</scope>
    <source>
        <strain evidence="4">NEAU-THZ27</strain>
    </source>
</reference>
<dbReference type="InterPro" id="IPR000073">
    <property type="entry name" value="AB_hydrolase_1"/>
</dbReference>
<dbReference type="InterPro" id="IPR050228">
    <property type="entry name" value="Carboxylesterase_BioH"/>
</dbReference>
<gene>
    <name evidence="3" type="ORF">FDA38_17620</name>
</gene>
<dbReference type="Pfam" id="PF12697">
    <property type="entry name" value="Abhydrolase_6"/>
    <property type="match status" value="1"/>
</dbReference>
<dbReference type="AlphaFoldDB" id="A0A4U3LVK8"/>
<evidence type="ECO:0000313" key="3">
    <source>
        <dbReference type="EMBL" id="TKK80151.1"/>
    </source>
</evidence>